<evidence type="ECO:0000313" key="3">
    <source>
        <dbReference type="EMBL" id="RKT79717.1"/>
    </source>
</evidence>
<evidence type="ECO:0000259" key="2">
    <source>
        <dbReference type="Pfam" id="PF19878"/>
    </source>
</evidence>
<dbReference type="EMBL" id="RBXT01000001">
    <property type="protein sequence ID" value="RKT79717.1"/>
    <property type="molecule type" value="Genomic_DNA"/>
</dbReference>
<name>A0A495XZJ3_9MICO</name>
<feature type="chain" id="PRO_5019803863" description="DUF6351 domain-containing protein" evidence="1">
    <location>
        <begin position="36"/>
        <end position="720"/>
    </location>
</feature>
<reference evidence="3 4" key="1">
    <citation type="submission" date="2018-10" db="EMBL/GenBank/DDBJ databases">
        <title>Sequencing the genomes of 1000 actinobacteria strains.</title>
        <authorList>
            <person name="Klenk H.-P."/>
        </authorList>
    </citation>
    <scope>NUCLEOTIDE SEQUENCE [LARGE SCALE GENOMIC DNA]</scope>
    <source>
        <strain evidence="3 4">DSM 44267</strain>
    </source>
</reference>
<organism evidence="3 4">
    <name type="scientific">Terracoccus luteus</name>
    <dbReference type="NCBI Taxonomy" id="53356"/>
    <lineage>
        <taxon>Bacteria</taxon>
        <taxon>Bacillati</taxon>
        <taxon>Actinomycetota</taxon>
        <taxon>Actinomycetes</taxon>
        <taxon>Micrococcales</taxon>
        <taxon>Intrasporangiaceae</taxon>
        <taxon>Terracoccus</taxon>
    </lineage>
</organism>
<dbReference type="Proteomes" id="UP000278440">
    <property type="component" value="Unassembled WGS sequence"/>
</dbReference>
<accession>A0A495XZJ3</accession>
<feature type="signal peptide" evidence="1">
    <location>
        <begin position="1"/>
        <end position="35"/>
    </location>
</feature>
<protein>
    <recommendedName>
        <fullName evidence="2">DUF6351 domain-containing protein</fullName>
    </recommendedName>
</protein>
<feature type="domain" description="DUF6351" evidence="2">
    <location>
        <begin position="53"/>
        <end position="711"/>
    </location>
</feature>
<dbReference type="InterPro" id="IPR045556">
    <property type="entry name" value="DUF6351"/>
</dbReference>
<proteinExistence type="predicted"/>
<gene>
    <name evidence="3" type="ORF">DFJ68_3195</name>
</gene>
<dbReference type="RefSeq" id="WP_121034566.1">
    <property type="nucleotide sequence ID" value="NZ_RBXT01000001.1"/>
</dbReference>
<sequence>MTRRLPGTRSRLAALAATVLALAVGVVGSPGPAGAAPGSPDEGSDAGRLAIVSVSNPRPQLVSGGDVLLRVTPPTDVAPADVRVDAGGRNVRPRFVAQPDGSLLGLVTGLPLGSTRVTARLADDPATTASVDVVNHPRTGPVFSGPQQKPFYCQTTAFGLAPAVQPLCSAPTVVTYQYRTTAGQFAPLDDPTSRPDDLATALVDGRRVPYVVRVERGTIDRAVYELAALYDGRDPSPTRPDRSWNERLVYTFGGGCNAGYHQGAYTGGVLDDLFLSQGYAVASSTLNVLDTNCSAVISAEAAMMVKEHVVETYGPVRHTIGWGGSGGAIQQYTIADAYPGILDGIIPGISFPDPVSVIGVVSDCRLLKRYFDAGAGEAGTFTDAQRTAVSGFRSFSSCASWDATFASRATATDSCDPAVPVAARWDPVTNPDGVRCSFLEQLVNQIGRDPRTGFVRSPLDNRGVQYGLTALASGAITPEQFVDLNERVGGLDVAGRPSVARTAADPKALAAVYRDDLVNSASQGLRTTPVIDQRTDLDLLSSGFADIHTTEWSYVMRARLLRANGTAANQVIIETSPDPATAGAAAAYQLDAMDRWLTRLDRPAADRPTLRQVLAAKPADLGDGCYLGPTQRITETLTYPASGRCGALFPVAANPRLAAGGDLTLTALACRRTAFDPRDYPVAFTAEQQQRLRAVFATGVCDGRRPGLGEQPPLRPWLRY</sequence>
<evidence type="ECO:0000256" key="1">
    <source>
        <dbReference type="SAM" id="SignalP"/>
    </source>
</evidence>
<keyword evidence="1" id="KW-0732">Signal</keyword>
<dbReference type="Pfam" id="PF19878">
    <property type="entry name" value="DUF6351"/>
    <property type="match status" value="1"/>
</dbReference>
<dbReference type="OrthoDB" id="3078806at2"/>
<evidence type="ECO:0000313" key="4">
    <source>
        <dbReference type="Proteomes" id="UP000278440"/>
    </source>
</evidence>
<dbReference type="AlphaFoldDB" id="A0A495XZJ3"/>
<keyword evidence="4" id="KW-1185">Reference proteome</keyword>
<comment type="caution">
    <text evidence="3">The sequence shown here is derived from an EMBL/GenBank/DDBJ whole genome shotgun (WGS) entry which is preliminary data.</text>
</comment>